<keyword evidence="2" id="KW-0802">TPR repeat</keyword>
<keyword evidence="4" id="KW-1185">Reference proteome</keyword>
<evidence type="ECO:0000313" key="4">
    <source>
        <dbReference type="Proteomes" id="UP000788153"/>
    </source>
</evidence>
<gene>
    <name evidence="3" type="ORF">FHT01_001626</name>
</gene>
<dbReference type="SUPFAM" id="SSF48452">
    <property type="entry name" value="TPR-like"/>
    <property type="match status" value="4"/>
</dbReference>
<protein>
    <submittedName>
        <fullName evidence="3">Zn-dependent protease</fullName>
    </submittedName>
</protein>
<evidence type="ECO:0000256" key="1">
    <source>
        <dbReference type="ARBA" id="ARBA00022737"/>
    </source>
</evidence>
<reference evidence="3 4" key="1">
    <citation type="submission" date="2020-03" db="EMBL/GenBank/DDBJ databases">
        <title>Genomic Encyclopedia of Type Strains, Phase IV (KMG-IV): sequencing the most valuable type-strain genomes for metagenomic binning, comparative biology and taxonomic classification.</title>
        <authorList>
            <person name="Goeker M."/>
        </authorList>
    </citation>
    <scope>NUCLEOTIDE SEQUENCE [LARGE SCALE GENOMIC DNA]</scope>
    <source>
        <strain evidence="3 4">DSM 22753</strain>
    </source>
</reference>
<dbReference type="Proteomes" id="UP000788153">
    <property type="component" value="Unassembled WGS sequence"/>
</dbReference>
<dbReference type="GO" id="GO:0008233">
    <property type="term" value="F:peptidase activity"/>
    <property type="evidence" value="ECO:0007669"/>
    <property type="project" value="UniProtKB-KW"/>
</dbReference>
<organism evidence="3 4">
    <name type="scientific">Sphingomonas japonica</name>
    <dbReference type="NCBI Taxonomy" id="511662"/>
    <lineage>
        <taxon>Bacteria</taxon>
        <taxon>Pseudomonadati</taxon>
        <taxon>Pseudomonadota</taxon>
        <taxon>Alphaproteobacteria</taxon>
        <taxon>Sphingomonadales</taxon>
        <taxon>Sphingomonadaceae</taxon>
        <taxon>Sphingomonas</taxon>
    </lineage>
</organism>
<comment type="caution">
    <text evidence="3">The sequence shown here is derived from an EMBL/GenBank/DDBJ whole genome shotgun (WGS) entry which is preliminary data.</text>
</comment>
<dbReference type="RefSeq" id="WP_140046462.1">
    <property type="nucleotide sequence ID" value="NZ_BAAAEV010000001.1"/>
</dbReference>
<accession>A0ABX0U0P8</accession>
<proteinExistence type="predicted"/>
<keyword evidence="1" id="KW-0677">Repeat</keyword>
<dbReference type="PANTHER" id="PTHR45586:SF1">
    <property type="entry name" value="LIPOPOLYSACCHARIDE ASSEMBLY PROTEIN B"/>
    <property type="match status" value="1"/>
</dbReference>
<keyword evidence="3" id="KW-0378">Hydrolase</keyword>
<dbReference type="InterPro" id="IPR051012">
    <property type="entry name" value="CellSynth/LPSAsmb/PSIAsmb"/>
</dbReference>
<sequence length="692" mass="72284">MTSSPEAPPRPRRLKAVTFAILVIAASARILAAWPIVPHARTEVSEARSQLARALGLLASGSPTAARDAAARAVALDRDWGMALAVLARSELGLGDGIAAEAALDRSVKAGFDPGRLRHLYADAYRIQGQPDRALETLETADPRYASYSDRVRAQALMARGDYGGAGYAFESALRRYPRDAATWIAYARYLRGGGDISGAIAASARAATLAPKSADALALRGEMVRAQYGLTAALPWFADALRRDPNNHDMLIEYAATLGETGQTQAMLAAVRRAAAARPGSAQAYYLQAVLAARAGAFETARAILQRIGSRLDGLPAMLLLSGGLDLQAGGYQQAIEQLRALVDRQPMNIAARSLLATAYARANASRDAIAVLRPVIARSDADSYVLTLAARAFERIGDRGAAASLLDRAASAVRGNAGPFGDTSPLPMLSAAVQQQPDNPDAAIALIRGLQSSGDPAAAFARAQALAASNPGTPAAHLLVGDALMLDGQPRPAAQAYARAGNLRLDEATMLRLAEALDLAGNRPAAARTLALFLTQNPWNIAALRLSAHWQLAAAQYAAAIDTLEALRLRIGDRDAVVLAELAAAYTGAGDAERGLIYAQAAHAIAPANPAVADCYGWALREGGDAAGAVQLLLKAVALAPRHPMLRWHLAQAYADLGQNPRARAQAQAALADPGFGERAAAEALLAALA</sequence>
<dbReference type="EMBL" id="JAASQP010000001">
    <property type="protein sequence ID" value="NIJ24084.1"/>
    <property type="molecule type" value="Genomic_DNA"/>
</dbReference>
<dbReference type="PANTHER" id="PTHR45586">
    <property type="entry name" value="TPR REPEAT-CONTAINING PROTEIN PA4667"/>
    <property type="match status" value="1"/>
</dbReference>
<evidence type="ECO:0000256" key="2">
    <source>
        <dbReference type="ARBA" id="ARBA00022803"/>
    </source>
</evidence>
<dbReference type="InterPro" id="IPR011990">
    <property type="entry name" value="TPR-like_helical_dom_sf"/>
</dbReference>
<evidence type="ECO:0000313" key="3">
    <source>
        <dbReference type="EMBL" id="NIJ24084.1"/>
    </source>
</evidence>
<dbReference type="GO" id="GO:0006508">
    <property type="term" value="P:proteolysis"/>
    <property type="evidence" value="ECO:0007669"/>
    <property type="project" value="UniProtKB-KW"/>
</dbReference>
<dbReference type="Gene3D" id="1.25.40.10">
    <property type="entry name" value="Tetratricopeptide repeat domain"/>
    <property type="match status" value="4"/>
</dbReference>
<dbReference type="Pfam" id="PF13432">
    <property type="entry name" value="TPR_16"/>
    <property type="match status" value="5"/>
</dbReference>
<keyword evidence="3" id="KW-0645">Protease</keyword>
<name>A0ABX0U0P8_9SPHN</name>